<keyword evidence="1" id="KW-1133">Transmembrane helix</keyword>
<dbReference type="EMBL" id="CM007903">
    <property type="protein sequence ID" value="OTF97924.1"/>
    <property type="molecule type" value="Genomic_DNA"/>
</dbReference>
<keyword evidence="1" id="KW-0472">Membrane</keyword>
<dbReference type="EMBL" id="MNCJ02000329">
    <property type="protein sequence ID" value="KAF5770013.1"/>
    <property type="molecule type" value="Genomic_DNA"/>
</dbReference>
<keyword evidence="1" id="KW-0812">Transmembrane</keyword>
<reference evidence="3" key="2">
    <citation type="submission" date="2017-02" db="EMBL/GenBank/DDBJ databases">
        <title>Sunflower complete genome.</title>
        <authorList>
            <person name="Langlade N."/>
            <person name="Munos S."/>
        </authorList>
    </citation>
    <scope>NUCLEOTIDE SEQUENCE [LARGE SCALE GENOMIC DNA]</scope>
    <source>
        <tissue evidence="3">Leaves</tissue>
    </source>
</reference>
<dbReference type="Proteomes" id="UP000215914">
    <property type="component" value="Chromosome 14"/>
</dbReference>
<feature type="transmembrane region" description="Helical" evidence="1">
    <location>
        <begin position="12"/>
        <end position="31"/>
    </location>
</feature>
<gene>
    <name evidence="3" type="ORF">HannXRQ_Chr14g0440001</name>
    <name evidence="2" type="ORF">HanXRQr2_Chr14g0654791</name>
</gene>
<organism evidence="3 4">
    <name type="scientific">Helianthus annuus</name>
    <name type="common">Common sunflower</name>
    <dbReference type="NCBI Taxonomy" id="4232"/>
    <lineage>
        <taxon>Eukaryota</taxon>
        <taxon>Viridiplantae</taxon>
        <taxon>Streptophyta</taxon>
        <taxon>Embryophyta</taxon>
        <taxon>Tracheophyta</taxon>
        <taxon>Spermatophyta</taxon>
        <taxon>Magnoliopsida</taxon>
        <taxon>eudicotyledons</taxon>
        <taxon>Gunneridae</taxon>
        <taxon>Pentapetalae</taxon>
        <taxon>asterids</taxon>
        <taxon>campanulids</taxon>
        <taxon>Asterales</taxon>
        <taxon>Asteraceae</taxon>
        <taxon>Asteroideae</taxon>
        <taxon>Heliantheae alliance</taxon>
        <taxon>Heliantheae</taxon>
        <taxon>Helianthus</taxon>
    </lineage>
</organism>
<protein>
    <submittedName>
        <fullName evidence="3">Uncharacterized protein</fullName>
    </submittedName>
</protein>
<evidence type="ECO:0000256" key="1">
    <source>
        <dbReference type="SAM" id="Phobius"/>
    </source>
</evidence>
<sequence>MIVEMDLRSWLFLYLSSISTPFIHLFFILYVHSSIQKPEAGPPKQHNSVCCCFILMKFFPGVHSFLRWHQC</sequence>
<accession>A0A251SGE7</accession>
<dbReference type="InParanoid" id="A0A251SGE7"/>
<reference evidence="2" key="3">
    <citation type="submission" date="2020-06" db="EMBL/GenBank/DDBJ databases">
        <title>Helianthus annuus Genome sequencing and assembly Release 2.</title>
        <authorList>
            <person name="Gouzy J."/>
            <person name="Langlade N."/>
            <person name="Munos S."/>
        </authorList>
    </citation>
    <scope>NUCLEOTIDE SEQUENCE</scope>
    <source>
        <tissue evidence="2">Leaves</tissue>
    </source>
</reference>
<name>A0A251SGE7_HELAN</name>
<proteinExistence type="predicted"/>
<evidence type="ECO:0000313" key="3">
    <source>
        <dbReference type="EMBL" id="OTF97924.1"/>
    </source>
</evidence>
<reference evidence="2 4" key="1">
    <citation type="journal article" date="2017" name="Nature">
        <title>The sunflower genome provides insights into oil metabolism, flowering and Asterid evolution.</title>
        <authorList>
            <person name="Badouin H."/>
            <person name="Gouzy J."/>
            <person name="Grassa C.J."/>
            <person name="Murat F."/>
            <person name="Staton S.E."/>
            <person name="Cottret L."/>
            <person name="Lelandais-Briere C."/>
            <person name="Owens G.L."/>
            <person name="Carrere S."/>
            <person name="Mayjonade B."/>
            <person name="Legrand L."/>
            <person name="Gill N."/>
            <person name="Kane N.C."/>
            <person name="Bowers J.E."/>
            <person name="Hubner S."/>
            <person name="Bellec A."/>
            <person name="Berard A."/>
            <person name="Berges H."/>
            <person name="Blanchet N."/>
            <person name="Boniface M.C."/>
            <person name="Brunel D."/>
            <person name="Catrice O."/>
            <person name="Chaidir N."/>
            <person name="Claudel C."/>
            <person name="Donnadieu C."/>
            <person name="Faraut T."/>
            <person name="Fievet G."/>
            <person name="Helmstetter N."/>
            <person name="King M."/>
            <person name="Knapp S.J."/>
            <person name="Lai Z."/>
            <person name="Le Paslier M.C."/>
            <person name="Lippi Y."/>
            <person name="Lorenzon L."/>
            <person name="Mandel J.R."/>
            <person name="Marage G."/>
            <person name="Marchand G."/>
            <person name="Marquand E."/>
            <person name="Bret-Mestries E."/>
            <person name="Morien E."/>
            <person name="Nambeesan S."/>
            <person name="Nguyen T."/>
            <person name="Pegot-Espagnet P."/>
            <person name="Pouilly N."/>
            <person name="Raftis F."/>
            <person name="Sallet E."/>
            <person name="Schiex T."/>
            <person name="Thomas J."/>
            <person name="Vandecasteele C."/>
            <person name="Vares D."/>
            <person name="Vear F."/>
            <person name="Vautrin S."/>
            <person name="Crespi M."/>
            <person name="Mangin B."/>
            <person name="Burke J.M."/>
            <person name="Salse J."/>
            <person name="Munos S."/>
            <person name="Vincourt P."/>
            <person name="Rieseberg L.H."/>
            <person name="Langlade N.B."/>
        </authorList>
    </citation>
    <scope>NUCLEOTIDE SEQUENCE [LARGE SCALE GENOMIC DNA]</scope>
    <source>
        <strain evidence="4">cv. SF193</strain>
        <tissue evidence="2">Leaves</tissue>
    </source>
</reference>
<evidence type="ECO:0000313" key="2">
    <source>
        <dbReference type="EMBL" id="KAF5770013.1"/>
    </source>
</evidence>
<keyword evidence="4" id="KW-1185">Reference proteome</keyword>
<dbReference type="AlphaFoldDB" id="A0A251SGE7"/>
<evidence type="ECO:0000313" key="4">
    <source>
        <dbReference type="Proteomes" id="UP000215914"/>
    </source>
</evidence>
<dbReference type="Gramene" id="mRNA:HanXRQr2_Chr14g0654791">
    <property type="protein sequence ID" value="mRNA:HanXRQr2_Chr14g0654791"/>
    <property type="gene ID" value="HanXRQr2_Chr14g0654791"/>
</dbReference>